<dbReference type="EMBL" id="CAEZSR010000002">
    <property type="protein sequence ID" value="CAB4538108.1"/>
    <property type="molecule type" value="Genomic_DNA"/>
</dbReference>
<sequence>MSALTDLATVALWPLAAIALVLCGMTLASSGRSAPPTAERRAAASAPGGRRATDGLPGDRTMVVVTGETSADTVRRAIEGARGGASSARPVDVVADPVRPHPRWEAVG</sequence>
<proteinExistence type="predicted"/>
<organism evidence="2">
    <name type="scientific">freshwater metagenome</name>
    <dbReference type="NCBI Taxonomy" id="449393"/>
    <lineage>
        <taxon>unclassified sequences</taxon>
        <taxon>metagenomes</taxon>
        <taxon>ecological metagenomes</taxon>
    </lineage>
</organism>
<feature type="region of interest" description="Disordered" evidence="1">
    <location>
        <begin position="80"/>
        <end position="108"/>
    </location>
</feature>
<protein>
    <submittedName>
        <fullName evidence="2">Unannotated protein</fullName>
    </submittedName>
</protein>
<feature type="compositionally biased region" description="Low complexity" evidence="1">
    <location>
        <begin position="32"/>
        <end position="50"/>
    </location>
</feature>
<feature type="compositionally biased region" description="Low complexity" evidence="1">
    <location>
        <begin position="88"/>
        <end position="97"/>
    </location>
</feature>
<accession>A0A6J6BIS5</accession>
<feature type="region of interest" description="Disordered" evidence="1">
    <location>
        <begin position="29"/>
        <end position="59"/>
    </location>
</feature>
<evidence type="ECO:0000256" key="1">
    <source>
        <dbReference type="SAM" id="MobiDB-lite"/>
    </source>
</evidence>
<feature type="compositionally biased region" description="Basic and acidic residues" evidence="1">
    <location>
        <begin position="98"/>
        <end position="108"/>
    </location>
</feature>
<gene>
    <name evidence="2" type="ORF">UFOPK1493_00115</name>
</gene>
<reference evidence="2" key="1">
    <citation type="submission" date="2020-05" db="EMBL/GenBank/DDBJ databases">
        <authorList>
            <person name="Chiriac C."/>
            <person name="Salcher M."/>
            <person name="Ghai R."/>
            <person name="Kavagutti S V."/>
        </authorList>
    </citation>
    <scope>NUCLEOTIDE SEQUENCE</scope>
</reference>
<evidence type="ECO:0000313" key="2">
    <source>
        <dbReference type="EMBL" id="CAB4538108.1"/>
    </source>
</evidence>
<name>A0A6J6BIS5_9ZZZZ</name>
<dbReference type="AlphaFoldDB" id="A0A6J6BIS5"/>